<dbReference type="CDD" id="cd00165">
    <property type="entry name" value="S4"/>
    <property type="match status" value="1"/>
</dbReference>
<dbReference type="RefSeq" id="WP_155873400.1">
    <property type="nucleotide sequence ID" value="NZ_CP168248.1"/>
</dbReference>
<sequence>MAENAASVRIDVWVWAVRLLKTRSLSAQACKAGHIKLNGVAVKPSQLVTPGDRVRVWADHRERDVEVVSTVRKRVGAAIAQSCYIDHSPPPPPKEILLSMPRRDKGAGRPTKKERRDIDRLRGRR</sequence>
<accession>A0A6I8MCG7</accession>
<dbReference type="GO" id="GO:0003677">
    <property type="term" value="F:DNA binding"/>
    <property type="evidence" value="ECO:0007669"/>
    <property type="project" value="UniProtKB-KW"/>
</dbReference>
<dbReference type="Proteomes" id="UP000423525">
    <property type="component" value="Chromosome"/>
</dbReference>
<evidence type="ECO:0000256" key="1">
    <source>
        <dbReference type="ARBA" id="ARBA00008396"/>
    </source>
</evidence>
<evidence type="ECO:0000259" key="6">
    <source>
        <dbReference type="SMART" id="SM00363"/>
    </source>
</evidence>
<dbReference type="GO" id="GO:0034605">
    <property type="term" value="P:cellular response to heat"/>
    <property type="evidence" value="ECO:0007669"/>
    <property type="project" value="InterPro"/>
</dbReference>
<evidence type="ECO:0000313" key="8">
    <source>
        <dbReference type="EMBL" id="VZH85651.1"/>
    </source>
</evidence>
<keyword evidence="10" id="KW-1185">Reference proteome</keyword>
<dbReference type="PROSITE" id="PS50889">
    <property type="entry name" value="S4"/>
    <property type="match status" value="1"/>
</dbReference>
<evidence type="ECO:0000256" key="4">
    <source>
        <dbReference type="PROSITE-ProRule" id="PRU00182"/>
    </source>
</evidence>
<dbReference type="SUPFAM" id="SSF55174">
    <property type="entry name" value="Alpha-L RNA-binding motif"/>
    <property type="match status" value="1"/>
</dbReference>
<gene>
    <name evidence="8" type="ORF">FRC0190_01600</name>
    <name evidence="7" type="ORF">P8T80_08380</name>
</gene>
<dbReference type="GO" id="GO:0003727">
    <property type="term" value="F:single-stranded RNA binding"/>
    <property type="evidence" value="ECO:0007669"/>
    <property type="project" value="InterPro"/>
</dbReference>
<dbReference type="SMART" id="SM00363">
    <property type="entry name" value="S4"/>
    <property type="match status" value="1"/>
</dbReference>
<dbReference type="AlphaFoldDB" id="A0A6I8MCG7"/>
<reference evidence="8 9" key="1">
    <citation type="submission" date="2019-11" db="EMBL/GenBank/DDBJ databases">
        <authorList>
            <person name="Brisse S."/>
        </authorList>
    </citation>
    <scope>NUCLEOTIDE SEQUENCE [LARGE SCALE GENOMIC DNA]</scope>
    <source>
        <strain evidence="8">FRC0190</strain>
    </source>
</reference>
<comment type="similarity">
    <text evidence="1">Belongs to the HSP15 family.</text>
</comment>
<evidence type="ECO:0000256" key="2">
    <source>
        <dbReference type="ARBA" id="ARBA00022884"/>
    </source>
</evidence>
<evidence type="ECO:0000313" key="10">
    <source>
        <dbReference type="Proteomes" id="UP001265983"/>
    </source>
</evidence>
<organism evidence="8 9">
    <name type="scientific">Corynebacterium rouxii</name>
    <dbReference type="NCBI Taxonomy" id="2719119"/>
    <lineage>
        <taxon>Bacteria</taxon>
        <taxon>Bacillati</taxon>
        <taxon>Actinomycetota</taxon>
        <taxon>Actinomycetes</taxon>
        <taxon>Mycobacteriales</taxon>
        <taxon>Corynebacteriaceae</taxon>
        <taxon>Corynebacterium</taxon>
    </lineage>
</organism>
<dbReference type="KEGG" id="crf:FRC0190_01600"/>
<dbReference type="PIRSF" id="PIRSF016821">
    <property type="entry name" value="HSP15"/>
    <property type="match status" value="1"/>
</dbReference>
<evidence type="ECO:0000256" key="5">
    <source>
        <dbReference type="SAM" id="MobiDB-lite"/>
    </source>
</evidence>
<feature type="compositionally biased region" description="Basic and acidic residues" evidence="5">
    <location>
        <begin position="114"/>
        <end position="125"/>
    </location>
</feature>
<protein>
    <submittedName>
        <fullName evidence="8">RNA-binding S4 domain-containing protein</fullName>
    </submittedName>
</protein>
<keyword evidence="2 4" id="KW-0694">RNA-binding</keyword>
<dbReference type="GO" id="GO:0043023">
    <property type="term" value="F:ribosomal large subunit binding"/>
    <property type="evidence" value="ECO:0007669"/>
    <property type="project" value="InterPro"/>
</dbReference>
<dbReference type="InterPro" id="IPR036986">
    <property type="entry name" value="S4_RNA-bd_sf"/>
</dbReference>
<keyword evidence="3" id="KW-0238">DNA-binding</keyword>
<dbReference type="EMBL" id="LR738855">
    <property type="protein sequence ID" value="VZH85651.1"/>
    <property type="molecule type" value="Genomic_DNA"/>
</dbReference>
<dbReference type="Gene3D" id="3.10.290.10">
    <property type="entry name" value="RNA-binding S4 domain"/>
    <property type="match status" value="1"/>
</dbReference>
<evidence type="ECO:0000313" key="7">
    <source>
        <dbReference type="EMBL" id="MDT9411394.1"/>
    </source>
</evidence>
<dbReference type="InterPro" id="IPR025708">
    <property type="entry name" value="HSP15"/>
</dbReference>
<evidence type="ECO:0000256" key="3">
    <source>
        <dbReference type="ARBA" id="ARBA00023125"/>
    </source>
</evidence>
<dbReference type="Pfam" id="PF01479">
    <property type="entry name" value="S4"/>
    <property type="match status" value="1"/>
</dbReference>
<reference evidence="7 10" key="2">
    <citation type="submission" date="2023-03" db="EMBL/GenBank/DDBJ databases">
        <title>Whole genome sequence of the first Corynebacterium rouxii strains isolated in Brazil: a recent member of Corynebacterium diphtheriae complex.</title>
        <authorList>
            <person name="Vieira V."/>
            <person name="Ramos J.N."/>
            <person name="Araujo M.R.B."/>
            <person name="Baio P.V."/>
            <person name="Sant'Anna L.O."/>
            <person name="Veras J.F.C."/>
            <person name="Vieira E.M.D."/>
            <person name="Sousa M.A.B."/>
            <person name="Camargo C.H."/>
            <person name="Sacchi C.T."/>
            <person name="Campos K.R."/>
            <person name="Santos M.B.N."/>
            <person name="Bokermann S."/>
            <person name="Alvim L.B."/>
            <person name="Santos L.S."/>
            <person name="Mattos-Guaraldi A.L."/>
        </authorList>
    </citation>
    <scope>NUCLEOTIDE SEQUENCE [LARGE SCALE GENOMIC DNA]</scope>
    <source>
        <strain evidence="7 10">70862</strain>
    </source>
</reference>
<name>A0A6I8MCG7_9CORY</name>
<dbReference type="EMBL" id="JARUHM010000010">
    <property type="protein sequence ID" value="MDT9411394.1"/>
    <property type="molecule type" value="Genomic_DNA"/>
</dbReference>
<feature type="region of interest" description="Disordered" evidence="5">
    <location>
        <begin position="83"/>
        <end position="125"/>
    </location>
</feature>
<dbReference type="InterPro" id="IPR002942">
    <property type="entry name" value="S4_RNA-bd"/>
</dbReference>
<proteinExistence type="inferred from homology"/>
<dbReference type="Proteomes" id="UP001265983">
    <property type="component" value="Unassembled WGS sequence"/>
</dbReference>
<feature type="domain" description="RNA-binding S4" evidence="6">
    <location>
        <begin position="8"/>
        <end position="80"/>
    </location>
</feature>
<evidence type="ECO:0000313" key="9">
    <source>
        <dbReference type="Proteomes" id="UP000423525"/>
    </source>
</evidence>